<gene>
    <name evidence="1" type="ORF">DI586_04125</name>
</gene>
<accession>A0A2W5HDY6</accession>
<comment type="caution">
    <text evidence="1">The sequence shown here is derived from an EMBL/GenBank/DDBJ whole genome shotgun (WGS) entry which is preliminary data.</text>
</comment>
<sequence>MAAMFLLRDEFISESRCPEGMICLPATMPPQHAAAKAREILLKPQFSAVTISRHYPDLRQIAENTMTSFSGNSVMVHLDEAREHDIFSNEAGQDYLTIVEEFKRDQKFPPVEINTMSIAELIPHFDSFNEPPVSENILYDALPGGIIIIQAQAHSGTGIYCTRELAEAGFAPYYDEVSHWCFDDQGFRQSGPPSPHYVAPGDIVIMRQGDWPSAYPPSIHTSPVCNLGVKDRPACISFGFASPVF</sequence>
<protein>
    <submittedName>
        <fullName evidence="1">Uncharacterized protein</fullName>
    </submittedName>
</protein>
<dbReference type="AlphaFoldDB" id="A0A2W5HDY6"/>
<dbReference type="EMBL" id="QFOT01000030">
    <property type="protein sequence ID" value="PZP56316.1"/>
    <property type="molecule type" value="Genomic_DNA"/>
</dbReference>
<evidence type="ECO:0000313" key="1">
    <source>
        <dbReference type="EMBL" id="PZP56316.1"/>
    </source>
</evidence>
<reference evidence="1 2" key="1">
    <citation type="submission" date="2017-08" db="EMBL/GenBank/DDBJ databases">
        <title>Infants hospitalized years apart are colonized by the same room-sourced microbial strains.</title>
        <authorList>
            <person name="Brooks B."/>
            <person name="Olm M.R."/>
            <person name="Firek B.A."/>
            <person name="Baker R."/>
            <person name="Thomas B.C."/>
            <person name="Morowitz M.J."/>
            <person name="Banfield J.F."/>
        </authorList>
    </citation>
    <scope>NUCLEOTIDE SEQUENCE [LARGE SCALE GENOMIC DNA]</scope>
    <source>
        <strain evidence="1">S2_006_000_R2_64</strain>
    </source>
</reference>
<dbReference type="Proteomes" id="UP000249739">
    <property type="component" value="Unassembled WGS sequence"/>
</dbReference>
<evidence type="ECO:0000313" key="2">
    <source>
        <dbReference type="Proteomes" id="UP000249739"/>
    </source>
</evidence>
<name>A0A2W5HDY6_9BACT</name>
<organism evidence="1 2">
    <name type="scientific">Micavibrio aeruginosavorus</name>
    <dbReference type="NCBI Taxonomy" id="349221"/>
    <lineage>
        <taxon>Bacteria</taxon>
        <taxon>Pseudomonadati</taxon>
        <taxon>Bdellovibrionota</taxon>
        <taxon>Bdellovibrionia</taxon>
        <taxon>Bdellovibrionales</taxon>
        <taxon>Pseudobdellovibrionaceae</taxon>
        <taxon>Micavibrio</taxon>
    </lineage>
</organism>
<proteinExistence type="predicted"/>